<keyword evidence="13" id="KW-1185">Reference proteome</keyword>
<dbReference type="SMART" id="SM00220">
    <property type="entry name" value="S_TKc"/>
    <property type="match status" value="1"/>
</dbReference>
<feature type="binding site" evidence="9">
    <location>
        <position position="92"/>
    </location>
    <ligand>
        <name>ATP</name>
        <dbReference type="ChEBI" id="CHEBI:30616"/>
    </ligand>
</feature>
<dbReference type="Pfam" id="PF00069">
    <property type="entry name" value="Pkinase"/>
    <property type="match status" value="1"/>
</dbReference>
<dbReference type="GO" id="GO:0050684">
    <property type="term" value="P:regulation of mRNA processing"/>
    <property type="evidence" value="ECO:0007669"/>
    <property type="project" value="TreeGrafter"/>
</dbReference>
<evidence type="ECO:0000256" key="8">
    <source>
        <dbReference type="ARBA" id="ARBA00048679"/>
    </source>
</evidence>
<keyword evidence="5 12" id="KW-0418">Kinase</keyword>
<dbReference type="Gene3D" id="1.10.510.10">
    <property type="entry name" value="Transferase(Phosphotransferase) domain 1"/>
    <property type="match status" value="1"/>
</dbReference>
<dbReference type="Proteomes" id="UP001303473">
    <property type="component" value="Unassembled WGS sequence"/>
</dbReference>
<feature type="domain" description="Protein kinase" evidence="11">
    <location>
        <begin position="60"/>
        <end position="458"/>
    </location>
</feature>
<evidence type="ECO:0000256" key="3">
    <source>
        <dbReference type="ARBA" id="ARBA00022679"/>
    </source>
</evidence>
<organism evidence="12 13">
    <name type="scientific">Diplogelasinospora grovesii</name>
    <dbReference type="NCBI Taxonomy" id="303347"/>
    <lineage>
        <taxon>Eukaryota</taxon>
        <taxon>Fungi</taxon>
        <taxon>Dikarya</taxon>
        <taxon>Ascomycota</taxon>
        <taxon>Pezizomycotina</taxon>
        <taxon>Sordariomycetes</taxon>
        <taxon>Sordariomycetidae</taxon>
        <taxon>Sordariales</taxon>
        <taxon>Diplogelasinosporaceae</taxon>
        <taxon>Diplogelasinospora</taxon>
    </lineage>
</organism>
<dbReference type="EC" id="2.7.11.1" evidence="1"/>
<evidence type="ECO:0000256" key="6">
    <source>
        <dbReference type="ARBA" id="ARBA00022840"/>
    </source>
</evidence>
<feature type="compositionally biased region" description="Basic and acidic residues" evidence="10">
    <location>
        <begin position="363"/>
        <end position="383"/>
    </location>
</feature>
<dbReference type="Gene3D" id="3.30.200.20">
    <property type="entry name" value="Phosphorylase Kinase, domain 1"/>
    <property type="match status" value="1"/>
</dbReference>
<evidence type="ECO:0000259" key="11">
    <source>
        <dbReference type="PROSITE" id="PS50011"/>
    </source>
</evidence>
<gene>
    <name evidence="12" type="ORF">QBC46DRAFT_323025</name>
</gene>
<evidence type="ECO:0000256" key="5">
    <source>
        <dbReference type="ARBA" id="ARBA00022777"/>
    </source>
</evidence>
<name>A0AAN6S0L8_9PEZI</name>
<evidence type="ECO:0000256" key="1">
    <source>
        <dbReference type="ARBA" id="ARBA00012513"/>
    </source>
</evidence>
<evidence type="ECO:0000313" key="13">
    <source>
        <dbReference type="Proteomes" id="UP001303473"/>
    </source>
</evidence>
<dbReference type="AlphaFoldDB" id="A0AAN6S0L8"/>
<evidence type="ECO:0000256" key="10">
    <source>
        <dbReference type="SAM" id="MobiDB-lite"/>
    </source>
</evidence>
<dbReference type="GO" id="GO:0004674">
    <property type="term" value="F:protein serine/threonine kinase activity"/>
    <property type="evidence" value="ECO:0007669"/>
    <property type="project" value="UniProtKB-KW"/>
</dbReference>
<dbReference type="GO" id="GO:0005524">
    <property type="term" value="F:ATP binding"/>
    <property type="evidence" value="ECO:0007669"/>
    <property type="project" value="UniProtKB-UniRule"/>
</dbReference>
<evidence type="ECO:0000256" key="2">
    <source>
        <dbReference type="ARBA" id="ARBA00022527"/>
    </source>
</evidence>
<dbReference type="PROSITE" id="PS50011">
    <property type="entry name" value="PROTEIN_KINASE_DOM"/>
    <property type="match status" value="1"/>
</dbReference>
<dbReference type="InterPro" id="IPR000719">
    <property type="entry name" value="Prot_kinase_dom"/>
</dbReference>
<dbReference type="InterPro" id="IPR011009">
    <property type="entry name" value="Kinase-like_dom_sf"/>
</dbReference>
<comment type="catalytic activity">
    <reaction evidence="7">
        <text>L-threonyl-[protein] + ATP = O-phospho-L-threonyl-[protein] + ADP + H(+)</text>
        <dbReference type="Rhea" id="RHEA:46608"/>
        <dbReference type="Rhea" id="RHEA-COMP:11060"/>
        <dbReference type="Rhea" id="RHEA-COMP:11605"/>
        <dbReference type="ChEBI" id="CHEBI:15378"/>
        <dbReference type="ChEBI" id="CHEBI:30013"/>
        <dbReference type="ChEBI" id="CHEBI:30616"/>
        <dbReference type="ChEBI" id="CHEBI:61977"/>
        <dbReference type="ChEBI" id="CHEBI:456216"/>
        <dbReference type="EC" id="2.7.11.1"/>
    </reaction>
</comment>
<dbReference type="PROSITE" id="PS00107">
    <property type="entry name" value="PROTEIN_KINASE_ATP"/>
    <property type="match status" value="1"/>
</dbReference>
<dbReference type="PANTHER" id="PTHR47634:SF9">
    <property type="entry name" value="PROTEIN KINASE DOMAIN-CONTAINING PROTEIN-RELATED"/>
    <property type="match status" value="1"/>
</dbReference>
<keyword evidence="2" id="KW-0723">Serine/threonine-protein kinase</keyword>
<dbReference type="InterPro" id="IPR017441">
    <property type="entry name" value="Protein_kinase_ATP_BS"/>
</dbReference>
<accession>A0AAN6S0L8</accession>
<comment type="catalytic activity">
    <reaction evidence="8">
        <text>L-seryl-[protein] + ATP = O-phospho-L-seryl-[protein] + ADP + H(+)</text>
        <dbReference type="Rhea" id="RHEA:17989"/>
        <dbReference type="Rhea" id="RHEA-COMP:9863"/>
        <dbReference type="Rhea" id="RHEA-COMP:11604"/>
        <dbReference type="ChEBI" id="CHEBI:15378"/>
        <dbReference type="ChEBI" id="CHEBI:29999"/>
        <dbReference type="ChEBI" id="CHEBI:30616"/>
        <dbReference type="ChEBI" id="CHEBI:83421"/>
        <dbReference type="ChEBI" id="CHEBI:456216"/>
        <dbReference type="EC" id="2.7.11.1"/>
    </reaction>
</comment>
<dbReference type="GO" id="GO:0005737">
    <property type="term" value="C:cytoplasm"/>
    <property type="evidence" value="ECO:0007669"/>
    <property type="project" value="TreeGrafter"/>
</dbReference>
<protein>
    <recommendedName>
        <fullName evidence="1">non-specific serine/threonine protein kinase</fullName>
        <ecNumber evidence="1">2.7.11.1</ecNumber>
    </recommendedName>
</protein>
<evidence type="ECO:0000313" key="12">
    <source>
        <dbReference type="EMBL" id="KAK3935643.1"/>
    </source>
</evidence>
<reference evidence="13" key="1">
    <citation type="journal article" date="2023" name="Mol. Phylogenet. Evol.">
        <title>Genome-scale phylogeny and comparative genomics of the fungal order Sordariales.</title>
        <authorList>
            <person name="Hensen N."/>
            <person name="Bonometti L."/>
            <person name="Westerberg I."/>
            <person name="Brannstrom I.O."/>
            <person name="Guillou S."/>
            <person name="Cros-Aarteil S."/>
            <person name="Calhoun S."/>
            <person name="Haridas S."/>
            <person name="Kuo A."/>
            <person name="Mondo S."/>
            <person name="Pangilinan J."/>
            <person name="Riley R."/>
            <person name="LaButti K."/>
            <person name="Andreopoulos B."/>
            <person name="Lipzen A."/>
            <person name="Chen C."/>
            <person name="Yan M."/>
            <person name="Daum C."/>
            <person name="Ng V."/>
            <person name="Clum A."/>
            <person name="Steindorff A."/>
            <person name="Ohm R.A."/>
            <person name="Martin F."/>
            <person name="Silar P."/>
            <person name="Natvig D.O."/>
            <person name="Lalanne C."/>
            <person name="Gautier V."/>
            <person name="Ament-Velasquez S.L."/>
            <person name="Kruys A."/>
            <person name="Hutchinson M.I."/>
            <person name="Powell A.J."/>
            <person name="Barry K."/>
            <person name="Miller A.N."/>
            <person name="Grigoriev I.V."/>
            <person name="Debuchy R."/>
            <person name="Gladieux P."/>
            <person name="Hiltunen Thoren M."/>
            <person name="Johannesson H."/>
        </authorList>
    </citation>
    <scope>NUCLEOTIDE SEQUENCE [LARGE SCALE GENOMIC DNA]</scope>
    <source>
        <strain evidence="13">CBS 340.73</strain>
    </source>
</reference>
<evidence type="ECO:0000256" key="4">
    <source>
        <dbReference type="ARBA" id="ARBA00022741"/>
    </source>
</evidence>
<dbReference type="InterPro" id="IPR051334">
    <property type="entry name" value="SRPK"/>
</dbReference>
<keyword evidence="4 9" id="KW-0547">Nucleotide-binding</keyword>
<dbReference type="GO" id="GO:0005634">
    <property type="term" value="C:nucleus"/>
    <property type="evidence" value="ECO:0007669"/>
    <property type="project" value="TreeGrafter"/>
</dbReference>
<dbReference type="EMBL" id="MU853914">
    <property type="protein sequence ID" value="KAK3935643.1"/>
    <property type="molecule type" value="Genomic_DNA"/>
</dbReference>
<dbReference type="SUPFAM" id="SSF56112">
    <property type="entry name" value="Protein kinase-like (PK-like)"/>
    <property type="match status" value="1"/>
</dbReference>
<keyword evidence="3" id="KW-0808">Transferase</keyword>
<dbReference type="GO" id="GO:0000245">
    <property type="term" value="P:spliceosomal complex assembly"/>
    <property type="evidence" value="ECO:0007669"/>
    <property type="project" value="TreeGrafter"/>
</dbReference>
<sequence length="460" mass="51190">MSTDSSPPSSPGSFLPNKRMDTNRLRLKLAPFRLEKIIDYEPGGLHPVHLGDLFGDGGRYRVIHKLGNGGFATVWLCRDTEAGETTKYVALKILMADASTADCPDLRVNDVKAWHSASQDSDDGAESICLPLDQFVIHGPNGDHLCFVYPVLGPKVSHGSFRASPDVDKISRTACLRTVMAVAFLHSHGICHGDITASNILHRVSGLDGLDEDEVLRVLGLPEQNPVHKGTAEGHDEPGAPKYLVYPVKWLNVDLQYISQQPCVIDFGESFEVSRRPEGLGTPGSYRAPELMLDGAAGLGSDLWALGCTLFEIRTGRKLFSAFMDEDDEYLLDMIEILGKMPEPWWSTTWKERKEFFEDEADEHGRAVSLHPERKTSEGKRDGYTVSVHPSVAEGAQSLKDKLAPGVWYLDIDFPDDNDHRDISQMEIDVFADLLGQFLKWDPHQRISAKAALDHEWFRL</sequence>
<comment type="caution">
    <text evidence="12">The sequence shown here is derived from an EMBL/GenBank/DDBJ whole genome shotgun (WGS) entry which is preliminary data.</text>
</comment>
<feature type="region of interest" description="Disordered" evidence="10">
    <location>
        <begin position="362"/>
        <end position="384"/>
    </location>
</feature>
<proteinExistence type="predicted"/>
<dbReference type="PANTHER" id="PTHR47634">
    <property type="entry name" value="PROTEIN KINASE DOMAIN-CONTAINING PROTEIN-RELATED"/>
    <property type="match status" value="1"/>
</dbReference>
<evidence type="ECO:0000256" key="9">
    <source>
        <dbReference type="PROSITE-ProRule" id="PRU10141"/>
    </source>
</evidence>
<keyword evidence="6 9" id="KW-0067">ATP-binding</keyword>
<evidence type="ECO:0000256" key="7">
    <source>
        <dbReference type="ARBA" id="ARBA00047899"/>
    </source>
</evidence>